<dbReference type="Pfam" id="PF01977">
    <property type="entry name" value="UbiD"/>
    <property type="match status" value="1"/>
</dbReference>
<feature type="binding site" evidence="1">
    <location>
        <begin position="196"/>
        <end position="197"/>
    </location>
    <ligand>
        <name>prenylated FMN</name>
        <dbReference type="ChEBI" id="CHEBI:87746"/>
    </ligand>
</feature>
<organism evidence="5 6">
    <name type="scientific">Trichoderma gamsii</name>
    <dbReference type="NCBI Taxonomy" id="398673"/>
    <lineage>
        <taxon>Eukaryota</taxon>
        <taxon>Fungi</taxon>
        <taxon>Dikarya</taxon>
        <taxon>Ascomycota</taxon>
        <taxon>Pezizomycotina</taxon>
        <taxon>Sordariomycetes</taxon>
        <taxon>Hypocreomycetidae</taxon>
        <taxon>Hypocreales</taxon>
        <taxon>Hypocreaceae</taxon>
        <taxon>Trichoderma</taxon>
    </lineage>
</organism>
<accession>A0A2K0TDC8</accession>
<dbReference type="InterPro" id="IPR032903">
    <property type="entry name" value="FDC-like"/>
</dbReference>
<protein>
    <recommendedName>
        <fullName evidence="1">Ferulic acid decarboxylase 1</fullName>
        <ecNumber evidence="1">4.1.1.102</ecNumber>
    </recommendedName>
    <alternativeName>
        <fullName evidence="1">Phenacrylate decarboxylase</fullName>
    </alternativeName>
</protein>
<evidence type="ECO:0000259" key="3">
    <source>
        <dbReference type="Pfam" id="PF20695"/>
    </source>
</evidence>
<comment type="subunit">
    <text evidence="1">Homodimer. May form higher order oligomers.</text>
</comment>
<comment type="cofactor">
    <cofactor evidence="1">
        <name>Mn(2+)</name>
        <dbReference type="ChEBI" id="CHEBI:29035"/>
    </cofactor>
</comment>
<evidence type="ECO:0000313" key="5">
    <source>
        <dbReference type="EMBL" id="PNP43533.1"/>
    </source>
</evidence>
<dbReference type="InterPro" id="IPR049381">
    <property type="entry name" value="UbiD-like_C"/>
</dbReference>
<evidence type="ECO:0000256" key="1">
    <source>
        <dbReference type="HAMAP-Rule" id="MF_03196"/>
    </source>
</evidence>
<feature type="domain" description="3-octaprenyl-4-hydroxybenzoate carboxy-lyase-like N-terminal" evidence="3">
    <location>
        <begin position="21"/>
        <end position="109"/>
    </location>
</feature>
<dbReference type="GO" id="GO:0046281">
    <property type="term" value="P:cinnamic acid catabolic process"/>
    <property type="evidence" value="ECO:0007669"/>
    <property type="project" value="UniProtKB-UniRule"/>
</dbReference>
<sequence length="507" mass="55221">MASTPDRDPEPPHLSFRSFVDSLREDNDLVEVNDPIDPNLEAAAITRLVCETNDKAPLFNNVVGAKNGFFRILGAPAALRPSKAQRFGRIARHLAMPPDSSPAAIMEKLLSVDVKKLVDPIVVESGPVKENSIEGNDIDLNAIPAPMVHETDGGKYIGTYGVNILASPDGKWVNWSINRTMVVGKNTLTGACYPPQHNWQIVNKWREIGQDAPWAFVLGVPPAAAMIAGMPIPDSVSEAAYVGALSGEPLKLVKCDTNDLYVPANAEIVFEGTISVTEQVPEGPYSEMHGVNFPGDSKMMPVFKVNKITYRNNAILPLSATGRLTDETQSIGGLLTAAEILKLCRASDLPVLQASSPLISQCTWVALQIDGARLRAMKTTPKQLADLVANVVFNCKAGVPFHRILLVGEDIDVHDDADIMWAFSTRCRPGLDEYPYEDVKGFALIPYMGHGNGNPTKGGKMVCDALFPVEYTTGRNWVNTSFREAYPKPLQDSIVASWEKRGFSKLN</sequence>
<dbReference type="InterPro" id="IPR002830">
    <property type="entry name" value="UbiD"/>
</dbReference>
<dbReference type="SUPFAM" id="SSF143968">
    <property type="entry name" value="UbiD C-terminal domain-like"/>
    <property type="match status" value="1"/>
</dbReference>
<feature type="active site" description="Proton donor" evidence="1">
    <location>
        <position position="287"/>
    </location>
</feature>
<dbReference type="HAMAP" id="MF_01983">
    <property type="entry name" value="UbiD_FDC"/>
    <property type="match status" value="1"/>
</dbReference>
<feature type="binding site" evidence="1">
    <location>
        <position position="238"/>
    </location>
    <ligand>
        <name>prenylated FMN</name>
        <dbReference type="ChEBI" id="CHEBI:87746"/>
    </ligand>
</feature>
<feature type="binding site" evidence="1">
    <location>
        <position position="174"/>
    </location>
    <ligand>
        <name>Mn(2+)</name>
        <dbReference type="ChEBI" id="CHEBI:29035"/>
    </ligand>
</feature>
<feature type="domain" description="3-octaprenyl-4-hydroxybenzoate carboxy-lyase-like C-terminal" evidence="4">
    <location>
        <begin position="330"/>
        <end position="465"/>
    </location>
</feature>
<feature type="binding site" evidence="1">
    <location>
        <position position="238"/>
    </location>
    <ligand>
        <name>Mn(2+)</name>
        <dbReference type="ChEBI" id="CHEBI:29035"/>
    </ligand>
</feature>
<dbReference type="Pfam" id="PF20695">
    <property type="entry name" value="UbiD_N"/>
    <property type="match status" value="1"/>
</dbReference>
<comment type="cofactor">
    <cofactor evidence="1">
        <name>prenylated FMN</name>
        <dbReference type="ChEBI" id="CHEBI:87746"/>
    </cofactor>
    <text evidence="1">Binds 1 prenylated FMN per subunit.</text>
</comment>
<dbReference type="OrthoDB" id="4878259at2759"/>
<dbReference type="InterPro" id="IPR049383">
    <property type="entry name" value="UbiD-like_N"/>
</dbReference>
<comment type="caution">
    <text evidence="5">The sequence shown here is derived from an EMBL/GenBank/DDBJ whole genome shotgun (WGS) entry which is preliminary data.</text>
</comment>
<dbReference type="Pfam" id="PF20696">
    <property type="entry name" value="UbiD_C"/>
    <property type="match status" value="1"/>
</dbReference>
<dbReference type="GO" id="GO:0046872">
    <property type="term" value="F:metal ion binding"/>
    <property type="evidence" value="ECO:0007669"/>
    <property type="project" value="UniProtKB-KW"/>
</dbReference>
<dbReference type="GO" id="GO:0033494">
    <property type="term" value="P:ferulate metabolic process"/>
    <property type="evidence" value="ECO:0007669"/>
    <property type="project" value="UniProtKB-UniRule"/>
</dbReference>
<keyword evidence="1" id="KW-0479">Metal-binding</keyword>
<comment type="subcellular location">
    <subcellularLocation>
        <location evidence="1">Cytoplasm</location>
    </subcellularLocation>
</comment>
<evidence type="ECO:0000259" key="4">
    <source>
        <dbReference type="Pfam" id="PF20696"/>
    </source>
</evidence>
<keyword evidence="1" id="KW-0456">Lyase</keyword>
<dbReference type="PANTHER" id="PTHR30108:SF17">
    <property type="entry name" value="FERULIC ACID DECARBOXYLASE 1"/>
    <property type="match status" value="1"/>
</dbReference>
<comment type="catalytic activity">
    <reaction evidence="1">
        <text>(E)-cinnamate + H(+) = styrene + CO2</text>
        <dbReference type="Rhea" id="RHEA:46920"/>
        <dbReference type="ChEBI" id="CHEBI:15378"/>
        <dbReference type="ChEBI" id="CHEBI:15669"/>
        <dbReference type="ChEBI" id="CHEBI:16526"/>
        <dbReference type="ChEBI" id="CHEBI:27452"/>
        <dbReference type="EC" id="4.1.1.102"/>
    </reaction>
</comment>
<dbReference type="PANTHER" id="PTHR30108">
    <property type="entry name" value="3-OCTAPRENYL-4-HYDROXYBENZOATE CARBOXY-LYASE-RELATED"/>
    <property type="match status" value="1"/>
</dbReference>
<dbReference type="Gene3D" id="1.20.5.4570">
    <property type="match status" value="1"/>
</dbReference>
<evidence type="ECO:0000313" key="6">
    <source>
        <dbReference type="Proteomes" id="UP000236546"/>
    </source>
</evidence>
<comment type="catalytic activity">
    <reaction evidence="1">
        <text>(E)-4-coumarate + H(+) = 4-vinylphenol + CO2</text>
        <dbReference type="Rhea" id="RHEA:33227"/>
        <dbReference type="ChEBI" id="CHEBI:1883"/>
        <dbReference type="ChEBI" id="CHEBI:12876"/>
        <dbReference type="ChEBI" id="CHEBI:15378"/>
        <dbReference type="ChEBI" id="CHEBI:16526"/>
        <dbReference type="EC" id="4.1.1.102"/>
    </reaction>
</comment>
<reference evidence="5 6" key="1">
    <citation type="submission" date="2017-02" db="EMBL/GenBank/DDBJ databases">
        <title>Genomes of Trichoderma spp. with biocontrol activity.</title>
        <authorList>
            <person name="Gardiner D."/>
            <person name="Kazan K."/>
            <person name="Vos C."/>
            <person name="Harvey P."/>
        </authorList>
    </citation>
    <scope>NUCLEOTIDE SEQUENCE [LARGE SCALE GENOMIC DNA]</scope>
    <source>
        <strain evidence="5 6">A5MH</strain>
    </source>
</reference>
<evidence type="ECO:0000259" key="2">
    <source>
        <dbReference type="Pfam" id="PF01977"/>
    </source>
</evidence>
<keyword evidence="1" id="KW-0464">Manganese</keyword>
<proteinExistence type="inferred from homology"/>
<dbReference type="SUPFAM" id="SSF50475">
    <property type="entry name" value="FMN-binding split barrel"/>
    <property type="match status" value="1"/>
</dbReference>
<feature type="binding site" evidence="1">
    <location>
        <begin position="174"/>
        <end position="179"/>
    </location>
    <ligand>
        <name>prenylated FMN</name>
        <dbReference type="ChEBI" id="CHEBI:87746"/>
    </ligand>
</feature>
<dbReference type="InterPro" id="IPR048304">
    <property type="entry name" value="UbiD_Rift_dom"/>
</dbReference>
<dbReference type="EMBL" id="MTYH01000037">
    <property type="protein sequence ID" value="PNP43533.1"/>
    <property type="molecule type" value="Genomic_DNA"/>
</dbReference>
<dbReference type="GO" id="GO:0005737">
    <property type="term" value="C:cytoplasm"/>
    <property type="evidence" value="ECO:0007669"/>
    <property type="project" value="UniProtKB-SubCell"/>
</dbReference>
<comment type="catalytic activity">
    <reaction evidence="1">
        <text>(E)-ferulate + H(+) = 2-methoxy-4-vinylphenol + CO2</text>
        <dbReference type="Rhea" id="RHEA:33807"/>
        <dbReference type="ChEBI" id="CHEBI:15378"/>
        <dbReference type="ChEBI" id="CHEBI:16526"/>
        <dbReference type="ChEBI" id="CHEBI:29749"/>
        <dbReference type="ChEBI" id="CHEBI:42438"/>
        <dbReference type="EC" id="4.1.1.102"/>
    </reaction>
</comment>
<name>A0A2K0TDC8_9HYPO</name>
<dbReference type="EC" id="4.1.1.102" evidence="1"/>
<feature type="binding site" evidence="1">
    <location>
        <position position="197"/>
    </location>
    <ligand>
        <name>Mn(2+)</name>
        <dbReference type="ChEBI" id="CHEBI:29035"/>
    </ligand>
</feature>
<comment type="function">
    <text evidence="1">Catalyzes the reversible decarboxylation of aromatic carboxylic acids like ferulic acid, p-coumaric acid or cinnamic acid, producing the corresponding vinyl derivatives 4-vinylphenol, 4-vinylguaiacol, and styrene, respectively, which play the role of aroma metabolites.</text>
</comment>
<dbReference type="NCBIfam" id="TIGR00148">
    <property type="entry name" value="UbiD family decarboxylase"/>
    <property type="match status" value="1"/>
</dbReference>
<gene>
    <name evidence="1" type="primary">FDC1</name>
    <name evidence="5" type="ORF">TGAMA5MH_04505</name>
</gene>
<keyword evidence="1" id="KW-0963">Cytoplasm</keyword>
<feature type="domain" description="3-octaprenyl-4-hydroxybenzoate carboxy-lyase-like Rift-related" evidence="2">
    <location>
        <begin position="124"/>
        <end position="323"/>
    </location>
</feature>
<comment type="similarity">
    <text evidence="1">Belongs to the UbiD family. UbiD-like/FDC subfamily.</text>
</comment>
<dbReference type="AlphaFoldDB" id="A0A2K0TDC8"/>
<dbReference type="GO" id="GO:0016831">
    <property type="term" value="F:carboxy-lyase activity"/>
    <property type="evidence" value="ECO:0007669"/>
    <property type="project" value="UniProtKB-UniRule"/>
</dbReference>
<dbReference type="Gene3D" id="3.40.1670.10">
    <property type="entry name" value="UbiD C-terminal domain-like"/>
    <property type="match status" value="1"/>
</dbReference>
<keyword evidence="1" id="KW-0210">Decarboxylase</keyword>
<dbReference type="Proteomes" id="UP000236546">
    <property type="component" value="Unassembled WGS sequence"/>
</dbReference>
<feature type="binding site" evidence="1">
    <location>
        <position position="396"/>
    </location>
    <ligand>
        <name>prenylated FMN</name>
        <dbReference type="ChEBI" id="CHEBI:87746"/>
    </ligand>
</feature>